<dbReference type="InterPro" id="IPR020846">
    <property type="entry name" value="MFS_dom"/>
</dbReference>
<feature type="domain" description="Major facilitator superfamily (MFS) profile" evidence="7">
    <location>
        <begin position="12"/>
        <end position="384"/>
    </location>
</feature>
<dbReference type="PROSITE" id="PS50850">
    <property type="entry name" value="MFS"/>
    <property type="match status" value="1"/>
</dbReference>
<dbReference type="InterPro" id="IPR011701">
    <property type="entry name" value="MFS"/>
</dbReference>
<dbReference type="PANTHER" id="PTHR43124">
    <property type="entry name" value="PURINE EFFLUX PUMP PBUE"/>
    <property type="match status" value="1"/>
</dbReference>
<dbReference type="Pfam" id="PF07690">
    <property type="entry name" value="MFS_1"/>
    <property type="match status" value="1"/>
</dbReference>
<gene>
    <name evidence="8" type="ORF">HLI28_04225</name>
</gene>
<keyword evidence="9" id="KW-1185">Reference proteome</keyword>
<keyword evidence="2" id="KW-1003">Cell membrane</keyword>
<keyword evidence="5 6" id="KW-0472">Membrane</keyword>
<organism evidence="8 9">
    <name type="scientific">Isoptericola sediminis</name>
    <dbReference type="NCBI Taxonomy" id="2733572"/>
    <lineage>
        <taxon>Bacteria</taxon>
        <taxon>Bacillati</taxon>
        <taxon>Actinomycetota</taxon>
        <taxon>Actinomycetes</taxon>
        <taxon>Micrococcales</taxon>
        <taxon>Promicromonosporaceae</taxon>
        <taxon>Isoptericola</taxon>
    </lineage>
</organism>
<dbReference type="CDD" id="cd17324">
    <property type="entry name" value="MFS_NepI_like"/>
    <property type="match status" value="1"/>
</dbReference>
<name>A0A849K348_9MICO</name>
<feature type="transmembrane region" description="Helical" evidence="6">
    <location>
        <begin position="362"/>
        <end position="381"/>
    </location>
</feature>
<feature type="transmembrane region" description="Helical" evidence="6">
    <location>
        <begin position="12"/>
        <end position="34"/>
    </location>
</feature>
<comment type="subcellular location">
    <subcellularLocation>
        <location evidence="1">Cell membrane</location>
        <topology evidence="1">Multi-pass membrane protein</topology>
    </subcellularLocation>
</comment>
<evidence type="ECO:0000313" key="9">
    <source>
        <dbReference type="Proteomes" id="UP000557204"/>
    </source>
</evidence>
<feature type="transmembrane region" description="Helical" evidence="6">
    <location>
        <begin position="46"/>
        <end position="66"/>
    </location>
</feature>
<dbReference type="InterPro" id="IPR036259">
    <property type="entry name" value="MFS_trans_sf"/>
</dbReference>
<dbReference type="SUPFAM" id="SSF103473">
    <property type="entry name" value="MFS general substrate transporter"/>
    <property type="match status" value="1"/>
</dbReference>
<comment type="caution">
    <text evidence="8">The sequence shown here is derived from an EMBL/GenBank/DDBJ whole genome shotgun (WGS) entry which is preliminary data.</text>
</comment>
<dbReference type="Gene3D" id="1.20.1250.20">
    <property type="entry name" value="MFS general substrate transporter like domains"/>
    <property type="match status" value="1"/>
</dbReference>
<evidence type="ECO:0000256" key="6">
    <source>
        <dbReference type="SAM" id="Phobius"/>
    </source>
</evidence>
<evidence type="ECO:0000256" key="5">
    <source>
        <dbReference type="ARBA" id="ARBA00023136"/>
    </source>
</evidence>
<feature type="transmembrane region" description="Helical" evidence="6">
    <location>
        <begin position="334"/>
        <end position="356"/>
    </location>
</feature>
<dbReference type="Proteomes" id="UP000557204">
    <property type="component" value="Unassembled WGS sequence"/>
</dbReference>
<evidence type="ECO:0000259" key="7">
    <source>
        <dbReference type="PROSITE" id="PS50850"/>
    </source>
</evidence>
<feature type="transmembrane region" description="Helical" evidence="6">
    <location>
        <begin position="166"/>
        <end position="186"/>
    </location>
</feature>
<feature type="transmembrane region" description="Helical" evidence="6">
    <location>
        <begin position="299"/>
        <end position="322"/>
    </location>
</feature>
<accession>A0A849K348</accession>
<feature type="transmembrane region" description="Helical" evidence="6">
    <location>
        <begin position="274"/>
        <end position="293"/>
    </location>
</feature>
<dbReference type="GO" id="GO:0022857">
    <property type="term" value="F:transmembrane transporter activity"/>
    <property type="evidence" value="ECO:0007669"/>
    <property type="project" value="InterPro"/>
</dbReference>
<feature type="transmembrane region" description="Helical" evidence="6">
    <location>
        <begin position="78"/>
        <end position="105"/>
    </location>
</feature>
<evidence type="ECO:0000256" key="3">
    <source>
        <dbReference type="ARBA" id="ARBA00022692"/>
    </source>
</evidence>
<sequence length="391" mass="38936">MTHRTVRDAAAGITVLAVANFVAITTEVLPVGLLPQLAGGLGVPESTAGLLVSVYAFVVAACAVPLTLATRRLARKPLLLTTVVVYTAANLLAAVAPSFAVVVAARTLGGLGHALFFSVSIAYAARLVSPLYTGRAVTLVTTGGTFGFVLGVPLSTSLGAAVGWRWSFAVLAGVCALTAVLVARLLPPVEVAPGAGEGASSDARGGRSRLGIVVGTNTLLFVGQYTVYTFISLLLLATGLGEAAVGPALLVFGALGILGLWAAGRYLDRRPRTLTLATIAVMVLALAAVALGLPHQGVVLVGAAVWLAAFGAVPAAFQTLALRARGASADVAGAFVNATSNLGIGLGAAVGSVVVAGPGLATLAWTGAAAMALAGAVVVVARQAFPHDPAR</sequence>
<evidence type="ECO:0000256" key="4">
    <source>
        <dbReference type="ARBA" id="ARBA00022989"/>
    </source>
</evidence>
<dbReference type="RefSeq" id="WP_171246270.1">
    <property type="nucleotide sequence ID" value="NZ_JABFAJ010000008.1"/>
</dbReference>
<keyword evidence="4 6" id="KW-1133">Transmembrane helix</keyword>
<protein>
    <submittedName>
        <fullName evidence="8">MFS transporter</fullName>
    </submittedName>
</protein>
<dbReference type="AlphaFoldDB" id="A0A849K348"/>
<feature type="transmembrane region" description="Helical" evidence="6">
    <location>
        <begin position="243"/>
        <end position="262"/>
    </location>
</feature>
<dbReference type="PANTHER" id="PTHR43124:SF3">
    <property type="entry name" value="CHLORAMPHENICOL EFFLUX PUMP RV0191"/>
    <property type="match status" value="1"/>
</dbReference>
<evidence type="ECO:0000256" key="1">
    <source>
        <dbReference type="ARBA" id="ARBA00004651"/>
    </source>
</evidence>
<keyword evidence="3 6" id="KW-0812">Transmembrane</keyword>
<dbReference type="EMBL" id="JABFAJ010000008">
    <property type="protein sequence ID" value="NNU26750.1"/>
    <property type="molecule type" value="Genomic_DNA"/>
</dbReference>
<feature type="transmembrane region" description="Helical" evidence="6">
    <location>
        <begin position="210"/>
        <end position="237"/>
    </location>
</feature>
<reference evidence="8 9" key="1">
    <citation type="submission" date="2020-05" db="EMBL/GenBank/DDBJ databases">
        <title>Genome sequence of Isoptericola sp. JC619 isolated from Chilika lagoon, India.</title>
        <authorList>
            <person name="Kumar D."/>
            <person name="Appam K."/>
            <person name="Gandham S."/>
            <person name="Uppada J."/>
            <person name="Sasikala C."/>
            <person name="Venkata Ramana C."/>
        </authorList>
    </citation>
    <scope>NUCLEOTIDE SEQUENCE [LARGE SCALE GENOMIC DNA]</scope>
    <source>
        <strain evidence="8 9">JC619</strain>
    </source>
</reference>
<feature type="transmembrane region" description="Helical" evidence="6">
    <location>
        <begin position="111"/>
        <end position="129"/>
    </location>
</feature>
<feature type="transmembrane region" description="Helical" evidence="6">
    <location>
        <begin position="136"/>
        <end position="154"/>
    </location>
</feature>
<evidence type="ECO:0000313" key="8">
    <source>
        <dbReference type="EMBL" id="NNU26750.1"/>
    </source>
</evidence>
<dbReference type="InterPro" id="IPR050189">
    <property type="entry name" value="MFS_Efflux_Transporters"/>
</dbReference>
<proteinExistence type="predicted"/>
<evidence type="ECO:0000256" key="2">
    <source>
        <dbReference type="ARBA" id="ARBA00022475"/>
    </source>
</evidence>
<dbReference type="GO" id="GO:0005886">
    <property type="term" value="C:plasma membrane"/>
    <property type="evidence" value="ECO:0007669"/>
    <property type="project" value="UniProtKB-SubCell"/>
</dbReference>